<dbReference type="AlphaFoldDB" id="A0A8H7Y815"/>
<dbReference type="EMBL" id="JAFIQS010000002">
    <property type="protein sequence ID" value="KAG5172619.1"/>
    <property type="molecule type" value="Genomic_DNA"/>
</dbReference>
<comment type="caution">
    <text evidence="1">The sequence shown here is derived from an EMBL/GenBank/DDBJ whole genome shotgun (WGS) entry which is preliminary data.</text>
</comment>
<organism evidence="1">
    <name type="scientific">Psilocybe cubensis</name>
    <name type="common">Psychedelic mushroom</name>
    <name type="synonym">Stropharia cubensis</name>
    <dbReference type="NCBI Taxonomy" id="181762"/>
    <lineage>
        <taxon>Eukaryota</taxon>
        <taxon>Fungi</taxon>
        <taxon>Dikarya</taxon>
        <taxon>Basidiomycota</taxon>
        <taxon>Agaricomycotina</taxon>
        <taxon>Agaricomycetes</taxon>
        <taxon>Agaricomycetidae</taxon>
        <taxon>Agaricales</taxon>
        <taxon>Agaricineae</taxon>
        <taxon>Strophariaceae</taxon>
        <taxon>Psilocybe</taxon>
    </lineage>
</organism>
<evidence type="ECO:0000313" key="1">
    <source>
        <dbReference type="EMBL" id="KAG5172619.1"/>
    </source>
</evidence>
<dbReference type="InterPro" id="IPR055323">
    <property type="entry name" value="C57A10.07/YOR238W"/>
</dbReference>
<proteinExistence type="predicted"/>
<dbReference type="OrthoDB" id="4347at2759"/>
<name>A0A8H7Y815_PSICU</name>
<accession>A0A8H7Y815</accession>
<dbReference type="GO" id="GO:0005737">
    <property type="term" value="C:cytoplasm"/>
    <property type="evidence" value="ECO:0007669"/>
    <property type="project" value="TreeGrafter"/>
</dbReference>
<reference evidence="1" key="1">
    <citation type="submission" date="2021-02" db="EMBL/GenBank/DDBJ databases">
        <title>Psilocybe cubensis genome.</title>
        <authorList>
            <person name="Mckernan K.J."/>
            <person name="Crawford S."/>
            <person name="Trippe A."/>
            <person name="Kane L.T."/>
            <person name="Mclaughlin S."/>
        </authorList>
    </citation>
    <scope>NUCLEOTIDE SEQUENCE [LARGE SCALE GENOMIC DNA]</scope>
    <source>
        <strain evidence="1">MGC-MH-2018</strain>
    </source>
</reference>
<dbReference type="PANTHER" id="PTHR28110:SF1">
    <property type="entry name" value="TRANSMEMBRANE PROTEIN"/>
    <property type="match status" value="1"/>
</dbReference>
<protein>
    <submittedName>
        <fullName evidence="1">Uncharacterized protein</fullName>
    </submittedName>
</protein>
<gene>
    <name evidence="1" type="ORF">JR316_002121</name>
</gene>
<dbReference type="PANTHER" id="PTHR28110">
    <property type="entry name" value="TRANSMEMBRANE PROTEIN"/>
    <property type="match status" value="1"/>
</dbReference>
<sequence>MRTTTENYAMDSYQNLLFSIARFQEFTGHFPTKITIVGYEFKRQRFTELHRKAIKWPRNKFYYVGVDPNHDGGTNAIEGEKKNGYLPYSLDLYGCHSLLINKRRSRNPFARYHPYHTSSPEIASLLDWCPGDAEGGEDTLFEGDLPWAKIQKTISRDT</sequence>